<evidence type="ECO:0000256" key="2">
    <source>
        <dbReference type="SAM" id="MobiDB-lite"/>
    </source>
</evidence>
<evidence type="ECO:0000256" key="1">
    <source>
        <dbReference type="SAM" id="Coils"/>
    </source>
</evidence>
<feature type="coiled-coil region" evidence="1">
    <location>
        <begin position="25"/>
        <end position="52"/>
    </location>
</feature>
<evidence type="ECO:0000313" key="3">
    <source>
        <dbReference type="EMBL" id="KPV51155.1"/>
    </source>
</evidence>
<reference evidence="3 4" key="1">
    <citation type="submission" date="2015-09" db="EMBL/GenBank/DDBJ databases">
        <title>Draft genome sequence of Kouleothrix aurantiaca JCM 19913.</title>
        <authorList>
            <person name="Hemp J."/>
        </authorList>
    </citation>
    <scope>NUCLEOTIDE SEQUENCE [LARGE SCALE GENOMIC DNA]</scope>
    <source>
        <strain evidence="3 4">COM-B</strain>
    </source>
</reference>
<name>A0A0P9CXT7_9CHLR</name>
<dbReference type="EMBL" id="LJCR01001043">
    <property type="protein sequence ID" value="KPV51155.1"/>
    <property type="molecule type" value="Genomic_DNA"/>
</dbReference>
<gene>
    <name evidence="3" type="ORF">SE17_22825</name>
</gene>
<evidence type="ECO:0000313" key="4">
    <source>
        <dbReference type="Proteomes" id="UP000050509"/>
    </source>
</evidence>
<feature type="region of interest" description="Disordered" evidence="2">
    <location>
        <begin position="92"/>
        <end position="113"/>
    </location>
</feature>
<proteinExistence type="predicted"/>
<protein>
    <submittedName>
        <fullName evidence="3">Uncharacterized protein</fullName>
    </submittedName>
</protein>
<keyword evidence="1" id="KW-0175">Coiled coil</keyword>
<organism evidence="3 4">
    <name type="scientific">Kouleothrix aurantiaca</name>
    <dbReference type="NCBI Taxonomy" id="186479"/>
    <lineage>
        <taxon>Bacteria</taxon>
        <taxon>Bacillati</taxon>
        <taxon>Chloroflexota</taxon>
        <taxon>Chloroflexia</taxon>
        <taxon>Chloroflexales</taxon>
        <taxon>Roseiflexineae</taxon>
        <taxon>Roseiflexaceae</taxon>
        <taxon>Kouleothrix</taxon>
    </lineage>
</organism>
<accession>A0A0P9CXT7</accession>
<dbReference type="Proteomes" id="UP000050509">
    <property type="component" value="Unassembled WGS sequence"/>
</dbReference>
<keyword evidence="4" id="KW-1185">Reference proteome</keyword>
<dbReference type="AlphaFoldDB" id="A0A0P9CXT7"/>
<comment type="caution">
    <text evidence="3">The sequence shown here is derived from an EMBL/GenBank/DDBJ whole genome shotgun (WGS) entry which is preliminary data.</text>
</comment>
<sequence length="113" mass="13021">MQPITYPSDSLASIEEHILRIEHMLDHHAIALAEMRDELNDLKRRSEWYDIQFSEMLRVLARDMRELRASVICSMVSDGPISAQFMQNLLRETPEEAQEAAGAARTQPLRRGN</sequence>